<protein>
    <submittedName>
        <fullName evidence="1">Uncharacterized protein</fullName>
    </submittedName>
</protein>
<accession>A0A397S2B1</accession>
<comment type="caution">
    <text evidence="1">The sequence shown here is derived from an EMBL/GenBank/DDBJ whole genome shotgun (WGS) entry which is preliminary data.</text>
</comment>
<evidence type="ECO:0000313" key="1">
    <source>
        <dbReference type="EMBL" id="RIA79622.1"/>
    </source>
</evidence>
<dbReference type="Proteomes" id="UP000265703">
    <property type="component" value="Unassembled WGS sequence"/>
</dbReference>
<reference evidence="1 2" key="1">
    <citation type="submission" date="2018-06" db="EMBL/GenBank/DDBJ databases">
        <title>Comparative genomics reveals the genomic features of Rhizophagus irregularis, R. cerebriforme, R. diaphanum and Gigaspora rosea, and their symbiotic lifestyle signature.</title>
        <authorList>
            <person name="Morin E."/>
            <person name="San Clemente H."/>
            <person name="Chen E.C.H."/>
            <person name="De La Providencia I."/>
            <person name="Hainaut M."/>
            <person name="Kuo A."/>
            <person name="Kohler A."/>
            <person name="Murat C."/>
            <person name="Tang N."/>
            <person name="Roy S."/>
            <person name="Loubradou J."/>
            <person name="Henrissat B."/>
            <person name="Grigoriev I.V."/>
            <person name="Corradi N."/>
            <person name="Roux C."/>
            <person name="Martin F.M."/>
        </authorList>
    </citation>
    <scope>NUCLEOTIDE SEQUENCE [LARGE SCALE GENOMIC DNA]</scope>
    <source>
        <strain evidence="1 2">DAOM 227022</strain>
    </source>
</reference>
<name>A0A397S2B1_9GLOM</name>
<dbReference type="OrthoDB" id="2435398at2759"/>
<sequence>MADIKANPDKYKLLNMNALEDSIEINGQIIKANKNREGIRYLGIYINSKLMKEAGKIKINKIIGSAVRQMNWKKLTDKQRPVKKLIKRKMNLSTATPDPIVYSDLFLNVTNIYDRQVEHQANTLLYKLNNKGKMGISTRLRLDQIKEKEMIFGCVLENINSIKKKTDDILIRSIQILEENDFRMCNHLNKFNHIDKKGKFRITDILENETIKKSKKSIQSTKSMFIENIIMEDNKIKSWQQICNENGRSSKEKILKWYTEAKTKLTNNNRDQELVGIYSNLGEEFIKEDFENMDIINRIILEIDNIWGRYKNIKNSIENEVLEKYFNQRNLDQKYKVERKKIENNIILLSWKKIINENEIEIIKIEVNDNDIERNLLLILIIIGLTVIKNEKITIKAAEAKRIYNIMEKMNNVKMNIVKRRSWKIRNINYIERLMEIIENKNIFWRIEESKRDKGKIDNTANKGKIYEKIDINDIEELIPINRYSLYWNRKLINNQIRETAEWLMLKINRTLLLKIDRKEINWEKTLEYINNKKEGGIFITSDNDKRERSYNIKNLIEQLPTYNIMTKRNNEIFEEKCPRCKKEEETWIHIWQCEANEYKIEDIIIEEIDNQIMTLRKENILINREKWIQ</sequence>
<dbReference type="AlphaFoldDB" id="A0A397S2B1"/>
<proteinExistence type="predicted"/>
<organism evidence="1 2">
    <name type="scientific">Glomus cerebriforme</name>
    <dbReference type="NCBI Taxonomy" id="658196"/>
    <lineage>
        <taxon>Eukaryota</taxon>
        <taxon>Fungi</taxon>
        <taxon>Fungi incertae sedis</taxon>
        <taxon>Mucoromycota</taxon>
        <taxon>Glomeromycotina</taxon>
        <taxon>Glomeromycetes</taxon>
        <taxon>Glomerales</taxon>
        <taxon>Glomeraceae</taxon>
        <taxon>Glomus</taxon>
    </lineage>
</organism>
<gene>
    <name evidence="1" type="ORF">C1645_840275</name>
</gene>
<dbReference type="STRING" id="658196.A0A397S2B1"/>
<dbReference type="EMBL" id="QKYT01001213">
    <property type="protein sequence ID" value="RIA79622.1"/>
    <property type="molecule type" value="Genomic_DNA"/>
</dbReference>
<keyword evidence="2" id="KW-1185">Reference proteome</keyword>
<evidence type="ECO:0000313" key="2">
    <source>
        <dbReference type="Proteomes" id="UP000265703"/>
    </source>
</evidence>